<feature type="signal peptide" evidence="6">
    <location>
        <begin position="1"/>
        <end position="22"/>
    </location>
</feature>
<protein>
    <submittedName>
        <fullName evidence="9">SusD family protein</fullName>
    </submittedName>
</protein>
<dbReference type="Pfam" id="PF07980">
    <property type="entry name" value="SusD_RagB"/>
    <property type="match status" value="1"/>
</dbReference>
<dbReference type="SUPFAM" id="SSF48452">
    <property type="entry name" value="TPR-like"/>
    <property type="match status" value="1"/>
</dbReference>
<dbReference type="Proteomes" id="UP000192333">
    <property type="component" value="Chromosome I"/>
</dbReference>
<dbReference type="GO" id="GO:0009279">
    <property type="term" value="C:cell outer membrane"/>
    <property type="evidence" value="ECO:0007669"/>
    <property type="project" value="UniProtKB-SubCell"/>
</dbReference>
<evidence type="ECO:0000313" key="10">
    <source>
        <dbReference type="Proteomes" id="UP000192333"/>
    </source>
</evidence>
<evidence type="ECO:0000256" key="2">
    <source>
        <dbReference type="ARBA" id="ARBA00006275"/>
    </source>
</evidence>
<dbReference type="Pfam" id="PF14322">
    <property type="entry name" value="SusD-like_3"/>
    <property type="match status" value="1"/>
</dbReference>
<keyword evidence="3 6" id="KW-0732">Signal</keyword>
<feature type="chain" id="PRO_5013071618" evidence="6">
    <location>
        <begin position="23"/>
        <end position="450"/>
    </location>
</feature>
<evidence type="ECO:0000259" key="7">
    <source>
        <dbReference type="Pfam" id="PF07980"/>
    </source>
</evidence>
<feature type="domain" description="RagB/SusD" evidence="7">
    <location>
        <begin position="332"/>
        <end position="449"/>
    </location>
</feature>
<accession>A0A1W2H7A0</accession>
<evidence type="ECO:0000256" key="5">
    <source>
        <dbReference type="ARBA" id="ARBA00023237"/>
    </source>
</evidence>
<comment type="similarity">
    <text evidence="2">Belongs to the SusD family.</text>
</comment>
<dbReference type="InterPro" id="IPR012944">
    <property type="entry name" value="SusD_RagB_dom"/>
</dbReference>
<gene>
    <name evidence="9" type="ORF">SAMN00777080_3429</name>
</gene>
<evidence type="ECO:0000256" key="1">
    <source>
        <dbReference type="ARBA" id="ARBA00004442"/>
    </source>
</evidence>
<dbReference type="OrthoDB" id="653598at2"/>
<dbReference type="EMBL" id="LT838813">
    <property type="protein sequence ID" value="SMD44795.1"/>
    <property type="molecule type" value="Genomic_DNA"/>
</dbReference>
<dbReference type="Gene3D" id="1.25.40.390">
    <property type="match status" value="1"/>
</dbReference>
<keyword evidence="5" id="KW-0998">Cell outer membrane</keyword>
<keyword evidence="10" id="KW-1185">Reference proteome</keyword>
<proteinExistence type="inferred from homology"/>
<sequence length="450" mass="50846">MKTTKFTILMLALIAFSCAEFLEERPNAAILVPETAEDLRTLLNNSGQVFNMTPTLGEVSAGDYFTTDEALNSFNSPEERNSYQWADDIFEGRSSSDWNRPYSQIFYANVIIKQADLLKDNIPVEEYNSLVGSALFHRAFALFHLVQVFAPSYVQGNAESALGLPMRLTPEIEQPVIRPTLQDNYVSMISDLEKAKNLLSVTSVAKTFPTKFAAHALLSKIYLVLGDYGKSLEHGREVLQGNFELMDYNTINPVPLRPFNNFNSEMIFYAVMDVYAITLNANIFIDNDLISSYSENDLRKNLFFRSRPNNNFGFRGSYVGNVRMFSGLSLDEVLLINAESEARLGMFIEAKATMKTLLQKRYISGSELPGENLSDADLLPFILSERRKQLVFRGVRWSDLKRLNQEPQFSTVLTRVVNGQTLTLEPNSLKYSLPIPPDEINLSGIQQNPR</sequence>
<comment type="subcellular location">
    <subcellularLocation>
        <location evidence="1">Cell outer membrane</location>
    </subcellularLocation>
</comment>
<evidence type="ECO:0000256" key="3">
    <source>
        <dbReference type="ARBA" id="ARBA00022729"/>
    </source>
</evidence>
<organism evidence="9 10">
    <name type="scientific">Aquiflexum balticum DSM 16537</name>
    <dbReference type="NCBI Taxonomy" id="758820"/>
    <lineage>
        <taxon>Bacteria</taxon>
        <taxon>Pseudomonadati</taxon>
        <taxon>Bacteroidota</taxon>
        <taxon>Cytophagia</taxon>
        <taxon>Cytophagales</taxon>
        <taxon>Cyclobacteriaceae</taxon>
        <taxon>Aquiflexum</taxon>
    </lineage>
</organism>
<reference evidence="10" key="1">
    <citation type="submission" date="2017-04" db="EMBL/GenBank/DDBJ databases">
        <authorList>
            <person name="Varghese N."/>
            <person name="Submissions S."/>
        </authorList>
    </citation>
    <scope>NUCLEOTIDE SEQUENCE [LARGE SCALE GENOMIC DNA]</scope>
    <source>
        <strain evidence="10">DSM 16537</strain>
    </source>
</reference>
<feature type="domain" description="SusD-like N-terminal" evidence="8">
    <location>
        <begin position="20"/>
        <end position="223"/>
    </location>
</feature>
<keyword evidence="4" id="KW-0472">Membrane</keyword>
<name>A0A1W2H7A0_9BACT</name>
<dbReference type="STRING" id="758820.SAMN00777080_3429"/>
<evidence type="ECO:0000256" key="6">
    <source>
        <dbReference type="SAM" id="SignalP"/>
    </source>
</evidence>
<dbReference type="PROSITE" id="PS51257">
    <property type="entry name" value="PROKAR_LIPOPROTEIN"/>
    <property type="match status" value="1"/>
</dbReference>
<evidence type="ECO:0000256" key="4">
    <source>
        <dbReference type="ARBA" id="ARBA00023136"/>
    </source>
</evidence>
<dbReference type="InterPro" id="IPR033985">
    <property type="entry name" value="SusD-like_N"/>
</dbReference>
<dbReference type="InterPro" id="IPR011990">
    <property type="entry name" value="TPR-like_helical_dom_sf"/>
</dbReference>
<dbReference type="RefSeq" id="WP_084121580.1">
    <property type="nucleotide sequence ID" value="NZ_LT838813.1"/>
</dbReference>
<evidence type="ECO:0000313" key="9">
    <source>
        <dbReference type="EMBL" id="SMD44795.1"/>
    </source>
</evidence>
<dbReference type="AlphaFoldDB" id="A0A1W2H7A0"/>
<evidence type="ECO:0000259" key="8">
    <source>
        <dbReference type="Pfam" id="PF14322"/>
    </source>
</evidence>